<sequence>MPVCNGNAIREAISIDGRGCSGGLAIPAANAQRTVTGTGTGPNGGTTSRSVTVDRWPPPPA</sequence>
<proteinExistence type="predicted"/>
<dbReference type="EMBL" id="CP049109">
    <property type="protein sequence ID" value="QIG79429.1"/>
    <property type="molecule type" value="Genomic_DNA"/>
</dbReference>
<gene>
    <name evidence="2" type="ORF">G5C33_06255</name>
</gene>
<accession>A0A6G6Y3F6</accession>
<name>A0A6G6Y3F6_9SPHN</name>
<reference evidence="2 3" key="1">
    <citation type="submission" date="2020-02" db="EMBL/GenBank/DDBJ databases">
        <authorList>
            <person name="Zheng R.K."/>
            <person name="Sun C.M."/>
        </authorList>
    </citation>
    <scope>NUCLEOTIDE SEQUENCE [LARGE SCALE GENOMIC DNA]</scope>
    <source>
        <strain evidence="3">zrk23</strain>
    </source>
</reference>
<protein>
    <submittedName>
        <fullName evidence="2">Uncharacterized protein</fullName>
    </submittedName>
</protein>
<dbReference type="Proteomes" id="UP000501568">
    <property type="component" value="Chromosome"/>
</dbReference>
<organism evidence="2 3">
    <name type="scientific">Stakelama tenebrarum</name>
    <dbReference type="NCBI Taxonomy" id="2711215"/>
    <lineage>
        <taxon>Bacteria</taxon>
        <taxon>Pseudomonadati</taxon>
        <taxon>Pseudomonadota</taxon>
        <taxon>Alphaproteobacteria</taxon>
        <taxon>Sphingomonadales</taxon>
        <taxon>Sphingomonadaceae</taxon>
        <taxon>Stakelama</taxon>
    </lineage>
</organism>
<dbReference type="KEGG" id="spzr:G5C33_06255"/>
<keyword evidence="3" id="KW-1185">Reference proteome</keyword>
<evidence type="ECO:0000313" key="3">
    <source>
        <dbReference type="Proteomes" id="UP000501568"/>
    </source>
</evidence>
<dbReference type="RefSeq" id="WP_165326430.1">
    <property type="nucleotide sequence ID" value="NZ_CP049109.1"/>
</dbReference>
<feature type="region of interest" description="Disordered" evidence="1">
    <location>
        <begin position="33"/>
        <end position="61"/>
    </location>
</feature>
<dbReference type="AlphaFoldDB" id="A0A6G6Y3F6"/>
<evidence type="ECO:0000313" key="2">
    <source>
        <dbReference type="EMBL" id="QIG79429.1"/>
    </source>
</evidence>
<evidence type="ECO:0000256" key="1">
    <source>
        <dbReference type="SAM" id="MobiDB-lite"/>
    </source>
</evidence>